<comment type="pathway">
    <text evidence="5">Amino-acid biosynthesis; L-arginine biosynthesis; N(2)-acetyl-L-ornithine from L-glutamate: step 4/4.</text>
</comment>
<evidence type="ECO:0000256" key="4">
    <source>
        <dbReference type="ARBA" id="ARBA00022898"/>
    </source>
</evidence>
<dbReference type="EC" id="2.6.1.11" evidence="5"/>
<keyword evidence="5" id="KW-0963">Cytoplasm</keyword>
<name>A0A926DV59_9FIRM</name>
<proteinExistence type="inferred from homology"/>
<dbReference type="GO" id="GO:0006526">
    <property type="term" value="P:L-arginine biosynthetic process"/>
    <property type="evidence" value="ECO:0007669"/>
    <property type="project" value="UniProtKB-UniRule"/>
</dbReference>
<keyword evidence="4 5" id="KW-0663">Pyridoxal phosphate</keyword>
<dbReference type="SUPFAM" id="SSF53383">
    <property type="entry name" value="PLP-dependent transferases"/>
    <property type="match status" value="1"/>
</dbReference>
<feature type="binding site" evidence="5">
    <location>
        <position position="139"/>
    </location>
    <ligand>
        <name>pyridoxal 5'-phosphate</name>
        <dbReference type="ChEBI" id="CHEBI:597326"/>
    </ligand>
</feature>
<dbReference type="NCBIfam" id="NF002325">
    <property type="entry name" value="PRK01278.1"/>
    <property type="match status" value="1"/>
</dbReference>
<dbReference type="GO" id="GO:0003992">
    <property type="term" value="F:N2-acetyl-L-ornithine:2-oxoglutarate 5-aminotransferase activity"/>
    <property type="evidence" value="ECO:0007669"/>
    <property type="project" value="UniProtKB-UniRule"/>
</dbReference>
<dbReference type="CDD" id="cd00610">
    <property type="entry name" value="OAT_like"/>
    <property type="match status" value="1"/>
</dbReference>
<organism evidence="6 7">
    <name type="scientific">Bianquea renquensis</name>
    <dbReference type="NCBI Taxonomy" id="2763661"/>
    <lineage>
        <taxon>Bacteria</taxon>
        <taxon>Bacillati</taxon>
        <taxon>Bacillota</taxon>
        <taxon>Clostridia</taxon>
        <taxon>Eubacteriales</taxon>
        <taxon>Bianqueaceae</taxon>
        <taxon>Bianquea</taxon>
    </lineage>
</organism>
<evidence type="ECO:0000256" key="2">
    <source>
        <dbReference type="ARBA" id="ARBA00022605"/>
    </source>
</evidence>
<keyword evidence="2 5" id="KW-0028">Amino-acid biosynthesis</keyword>
<comment type="caution">
    <text evidence="6">The sequence shown here is derived from an EMBL/GenBank/DDBJ whole genome shotgun (WGS) entry which is preliminary data.</text>
</comment>
<evidence type="ECO:0000256" key="1">
    <source>
        <dbReference type="ARBA" id="ARBA00022576"/>
    </source>
</evidence>
<gene>
    <name evidence="5" type="primary">argD</name>
    <name evidence="6" type="ORF">H8730_14025</name>
</gene>
<dbReference type="GO" id="GO:0030170">
    <property type="term" value="F:pyridoxal phosphate binding"/>
    <property type="evidence" value="ECO:0007669"/>
    <property type="project" value="InterPro"/>
</dbReference>
<keyword evidence="1 5" id="KW-0032">Aminotransferase</keyword>
<feature type="binding site" evidence="5">
    <location>
        <begin position="106"/>
        <end position="107"/>
    </location>
    <ligand>
        <name>pyridoxal 5'-phosphate</name>
        <dbReference type="ChEBI" id="CHEBI:597326"/>
    </ligand>
</feature>
<evidence type="ECO:0000313" key="6">
    <source>
        <dbReference type="EMBL" id="MBC8544661.1"/>
    </source>
</evidence>
<evidence type="ECO:0000313" key="7">
    <source>
        <dbReference type="Proteomes" id="UP000657006"/>
    </source>
</evidence>
<dbReference type="AlphaFoldDB" id="A0A926DV59"/>
<dbReference type="InterPro" id="IPR005814">
    <property type="entry name" value="Aminotrans_3"/>
</dbReference>
<comment type="catalytic activity">
    <reaction evidence="5">
        <text>N(2)-acetyl-L-ornithine + 2-oxoglutarate = N-acetyl-L-glutamate 5-semialdehyde + L-glutamate</text>
        <dbReference type="Rhea" id="RHEA:18049"/>
        <dbReference type="ChEBI" id="CHEBI:16810"/>
        <dbReference type="ChEBI" id="CHEBI:29123"/>
        <dbReference type="ChEBI" id="CHEBI:29985"/>
        <dbReference type="ChEBI" id="CHEBI:57805"/>
        <dbReference type="EC" id="2.6.1.11"/>
    </reaction>
</comment>
<dbReference type="Pfam" id="PF00202">
    <property type="entry name" value="Aminotran_3"/>
    <property type="match status" value="1"/>
</dbReference>
<accession>A0A926DV59</accession>
<protein>
    <recommendedName>
        <fullName evidence="5">Acetylornithine aminotransferase</fullName>
        <shortName evidence="5">ACOAT</shortName>
        <ecNumber evidence="5">2.6.1.11</ecNumber>
    </recommendedName>
</protein>
<dbReference type="NCBIfam" id="TIGR00707">
    <property type="entry name" value="argD"/>
    <property type="match status" value="1"/>
</dbReference>
<dbReference type="HAMAP" id="MF_01107">
    <property type="entry name" value="ArgD_aminotrans_3"/>
    <property type="match status" value="1"/>
</dbReference>
<reference evidence="6" key="1">
    <citation type="submission" date="2020-08" db="EMBL/GenBank/DDBJ databases">
        <title>Genome public.</title>
        <authorList>
            <person name="Liu C."/>
            <person name="Sun Q."/>
        </authorList>
    </citation>
    <scope>NUCLEOTIDE SEQUENCE</scope>
    <source>
        <strain evidence="6">NSJ-32</strain>
    </source>
</reference>
<feature type="modified residue" description="N6-(pyridoxal phosphate)lysine" evidence="5">
    <location>
        <position position="253"/>
    </location>
</feature>
<feature type="binding site" evidence="5">
    <location>
        <begin position="224"/>
        <end position="227"/>
    </location>
    <ligand>
        <name>pyridoxal 5'-phosphate</name>
        <dbReference type="ChEBI" id="CHEBI:597326"/>
    </ligand>
</feature>
<feature type="binding site" evidence="5">
    <location>
        <position position="281"/>
    </location>
    <ligand>
        <name>N(2)-acetyl-L-ornithine</name>
        <dbReference type="ChEBI" id="CHEBI:57805"/>
    </ligand>
</feature>
<dbReference type="Gene3D" id="3.90.1150.10">
    <property type="entry name" value="Aspartate Aminotransferase, domain 1"/>
    <property type="match status" value="1"/>
</dbReference>
<dbReference type="Proteomes" id="UP000657006">
    <property type="component" value="Unassembled WGS sequence"/>
</dbReference>
<dbReference type="PIRSF" id="PIRSF000521">
    <property type="entry name" value="Transaminase_4ab_Lys_Orn"/>
    <property type="match status" value="1"/>
</dbReference>
<dbReference type="InterPro" id="IPR050103">
    <property type="entry name" value="Class-III_PLP-dep_AT"/>
</dbReference>
<evidence type="ECO:0000256" key="5">
    <source>
        <dbReference type="HAMAP-Rule" id="MF_01107"/>
    </source>
</evidence>
<dbReference type="InterPro" id="IPR004636">
    <property type="entry name" value="AcOrn/SuccOrn_fam"/>
</dbReference>
<keyword evidence="5" id="KW-0055">Arginine biosynthesis</keyword>
<sequence>MTKTENIIERGQQTVMNTYGRFPYVFEKGDGVYLYDKEGKKYLDFVAGIAVNSLGYGNPRLLRRLQEQMERCMHTSNLYWIEAQVALAERLTEKSCFDKVFFCNSGAEAVESSLKLARKYGDLTSNGERYEIITMENSFHGRTFGSITATGQQKYQKGLGPLLPGIRYAKYNDFDSVLEQVHDHTCAILLEPVQGEGGLIPATSEFMQKIRALCDERDMLMMVDEVQTGIGRCGTLFAHEQFGIEPDVCALAKGLGGGFPIGAMLAKDKAAAAFHPGDHASTFGGNPMASTAGLAVLEEIEAQNLTENARTVGAYLHSQAETLAAKYPAHIKGVRGLGLMQGIVLNNPDELLTIRLEAGKRGLLIISAGHDVLRMVPPLIIETKHIDEAMSILDEAFAALG</sequence>
<comment type="cofactor">
    <cofactor evidence="5">
        <name>pyridoxal 5'-phosphate</name>
        <dbReference type="ChEBI" id="CHEBI:597326"/>
    </cofactor>
    <text evidence="5">Binds 1 pyridoxal phosphate per subunit.</text>
</comment>
<keyword evidence="3 5" id="KW-0808">Transferase</keyword>
<feature type="binding site" evidence="5">
    <location>
        <position position="142"/>
    </location>
    <ligand>
        <name>N(2)-acetyl-L-ornithine</name>
        <dbReference type="ChEBI" id="CHEBI:57805"/>
    </ligand>
</feature>
<feature type="binding site" evidence="5">
    <location>
        <position position="282"/>
    </location>
    <ligand>
        <name>pyridoxal 5'-phosphate</name>
        <dbReference type="ChEBI" id="CHEBI:597326"/>
    </ligand>
</feature>
<dbReference type="InterPro" id="IPR015422">
    <property type="entry name" value="PyrdxlP-dep_Trfase_small"/>
</dbReference>
<dbReference type="EMBL" id="JACRSQ010000027">
    <property type="protein sequence ID" value="MBC8544661.1"/>
    <property type="molecule type" value="Genomic_DNA"/>
</dbReference>
<comment type="subcellular location">
    <subcellularLocation>
        <location evidence="5">Cytoplasm</location>
    </subcellularLocation>
</comment>
<keyword evidence="7" id="KW-1185">Reference proteome</keyword>
<comment type="miscellaneous">
    <text evidence="5">May also have succinyldiaminopimelate aminotransferase activity, thus carrying out the corresponding step in lysine biosynthesis.</text>
</comment>
<dbReference type="FunFam" id="3.40.640.10:FF:000004">
    <property type="entry name" value="Acetylornithine aminotransferase"/>
    <property type="match status" value="1"/>
</dbReference>
<evidence type="ECO:0000256" key="3">
    <source>
        <dbReference type="ARBA" id="ARBA00022679"/>
    </source>
</evidence>
<comment type="subunit">
    <text evidence="5">Homodimer.</text>
</comment>
<dbReference type="RefSeq" id="WP_177713629.1">
    <property type="nucleotide sequence ID" value="NZ_JACRSQ010000027.1"/>
</dbReference>
<comment type="similarity">
    <text evidence="5">Belongs to the class-III pyridoxal-phosphate-dependent aminotransferase family. ArgD subfamily.</text>
</comment>
<dbReference type="PANTHER" id="PTHR11986">
    <property type="entry name" value="AMINOTRANSFERASE CLASS III"/>
    <property type="match status" value="1"/>
</dbReference>
<dbReference type="InterPro" id="IPR015421">
    <property type="entry name" value="PyrdxlP-dep_Trfase_major"/>
</dbReference>
<dbReference type="GO" id="GO:0042802">
    <property type="term" value="F:identical protein binding"/>
    <property type="evidence" value="ECO:0007669"/>
    <property type="project" value="TreeGrafter"/>
</dbReference>
<dbReference type="GO" id="GO:0005737">
    <property type="term" value="C:cytoplasm"/>
    <property type="evidence" value="ECO:0007669"/>
    <property type="project" value="UniProtKB-SubCell"/>
</dbReference>
<dbReference type="Gene3D" id="3.40.640.10">
    <property type="entry name" value="Type I PLP-dependent aspartate aminotransferase-like (Major domain)"/>
    <property type="match status" value="1"/>
</dbReference>
<dbReference type="InterPro" id="IPR015424">
    <property type="entry name" value="PyrdxlP-dep_Trfase"/>
</dbReference>
<dbReference type="PANTHER" id="PTHR11986:SF79">
    <property type="entry name" value="ACETYLORNITHINE AMINOTRANSFERASE, MITOCHONDRIAL"/>
    <property type="match status" value="1"/>
</dbReference>